<comment type="caution">
    <text evidence="1">The sequence shown here is derived from an EMBL/GenBank/DDBJ whole genome shotgun (WGS) entry which is preliminary data.</text>
</comment>
<sequence>MEEVMKLAANYGFPMVVAGYLLVRLEPLIRDLEKSITLLTMVVAKQSNIDVEQVQQIVEGGREMYRAQGRL</sequence>
<accession>A0A9D2WRD5</accession>
<evidence type="ECO:0000313" key="2">
    <source>
        <dbReference type="Proteomes" id="UP000798488"/>
    </source>
</evidence>
<reference evidence="1" key="1">
    <citation type="submission" date="2016-02" db="EMBL/GenBank/DDBJ databases">
        <title>Draft Genome Sequence of Sporotomaculum syntrophicum Strain FB, a Syntrophic Benzoate Degrader.</title>
        <authorList>
            <person name="Nobu M.K."/>
            <person name="Narihiro T."/>
            <person name="Qiu Y.-L."/>
            <person name="Ohashi A."/>
            <person name="Liu W.-T."/>
            <person name="Yuji S."/>
        </authorList>
    </citation>
    <scope>NUCLEOTIDE SEQUENCE</scope>
    <source>
        <strain evidence="1">FB</strain>
    </source>
</reference>
<dbReference type="RefSeq" id="WP_161821301.1">
    <property type="nucleotide sequence ID" value="NZ_LSRS01000002.1"/>
</dbReference>
<proteinExistence type="predicted"/>
<dbReference type="Proteomes" id="UP000798488">
    <property type="component" value="Unassembled WGS sequence"/>
</dbReference>
<dbReference type="InterPro" id="IPR024419">
    <property type="entry name" value="YvrJ"/>
</dbReference>
<evidence type="ECO:0000313" key="1">
    <source>
        <dbReference type="EMBL" id="KAF1086175.1"/>
    </source>
</evidence>
<dbReference type="AlphaFoldDB" id="A0A9D2WRD5"/>
<organism evidence="1 2">
    <name type="scientific">Sporotomaculum syntrophicum</name>
    <dbReference type="NCBI Taxonomy" id="182264"/>
    <lineage>
        <taxon>Bacteria</taxon>
        <taxon>Bacillati</taxon>
        <taxon>Bacillota</taxon>
        <taxon>Clostridia</taxon>
        <taxon>Eubacteriales</taxon>
        <taxon>Desulfallaceae</taxon>
        <taxon>Sporotomaculum</taxon>
    </lineage>
</organism>
<keyword evidence="2" id="KW-1185">Reference proteome</keyword>
<dbReference type="EMBL" id="LSRS01000002">
    <property type="protein sequence ID" value="KAF1086175.1"/>
    <property type="molecule type" value="Genomic_DNA"/>
</dbReference>
<protein>
    <submittedName>
        <fullName evidence="1">YvrJ protein family protein</fullName>
    </submittedName>
</protein>
<dbReference type="OrthoDB" id="2662123at2"/>
<gene>
    <name evidence="1" type="ORF">SPSYN_00916</name>
</gene>
<dbReference type="Pfam" id="PF12841">
    <property type="entry name" value="YvrJ"/>
    <property type="match status" value="1"/>
</dbReference>
<name>A0A9D2WRD5_9FIRM</name>